<keyword evidence="2" id="KW-1185">Reference proteome</keyword>
<reference evidence="1 2" key="1">
    <citation type="submission" date="2017-08" db="EMBL/GenBank/DDBJ databases">
        <title>The whole genome shortgun sequences of strain Leeuwenhoekiella nanhaiensis G18 from the South China Sea.</title>
        <authorList>
            <person name="Liu Q."/>
        </authorList>
    </citation>
    <scope>NUCLEOTIDE SEQUENCE [LARGE SCALE GENOMIC DNA]</scope>
    <source>
        <strain evidence="1 2">G18</strain>
    </source>
</reference>
<dbReference type="OrthoDB" id="853480at2"/>
<organism evidence="1 2">
    <name type="scientific">Leeuwenhoekiella nanhaiensis</name>
    <dbReference type="NCBI Taxonomy" id="1655491"/>
    <lineage>
        <taxon>Bacteria</taxon>
        <taxon>Pseudomonadati</taxon>
        <taxon>Bacteroidota</taxon>
        <taxon>Flavobacteriia</taxon>
        <taxon>Flavobacteriales</taxon>
        <taxon>Flavobacteriaceae</taxon>
        <taxon>Leeuwenhoekiella</taxon>
    </lineage>
</organism>
<proteinExistence type="predicted"/>
<name>A0A2G1VNN2_9FLAO</name>
<gene>
    <name evidence="1" type="ORF">CJ305_15865</name>
</gene>
<dbReference type="AlphaFoldDB" id="A0A2G1VNN2"/>
<dbReference type="PROSITE" id="PS51257">
    <property type="entry name" value="PROKAR_LIPOPROTEIN"/>
    <property type="match status" value="1"/>
</dbReference>
<dbReference type="RefSeq" id="WP_099647286.1">
    <property type="nucleotide sequence ID" value="NZ_KZ319298.1"/>
</dbReference>
<dbReference type="EMBL" id="NQXA01000017">
    <property type="protein sequence ID" value="PHQ28230.1"/>
    <property type="molecule type" value="Genomic_DNA"/>
</dbReference>
<evidence type="ECO:0000313" key="2">
    <source>
        <dbReference type="Proteomes" id="UP000229433"/>
    </source>
</evidence>
<dbReference type="Proteomes" id="UP000229433">
    <property type="component" value="Unassembled WGS sequence"/>
</dbReference>
<comment type="caution">
    <text evidence="1">The sequence shown here is derived from an EMBL/GenBank/DDBJ whole genome shotgun (WGS) entry which is preliminary data.</text>
</comment>
<accession>A0A2G1VNN2</accession>
<sequence>MKHMYFLFFGVALLLQSCWYTTDDDGDQLVDPYYIAYEPITQTRADFEETIKLMPSRPVQKAGKIYIKDAMMYINEKQEGFHIFDNTNPDDPQSLAFISIPGSTDLAIRGNAMYSHHLIDLVAFRYERGADELKLLHREQNAFPALISPEGLSPENYGVEEELIVVGYKLKED</sequence>
<evidence type="ECO:0000313" key="1">
    <source>
        <dbReference type="EMBL" id="PHQ28230.1"/>
    </source>
</evidence>
<protein>
    <submittedName>
        <fullName evidence="1">Uncharacterized protein</fullName>
    </submittedName>
</protein>